<reference evidence="1 2" key="1">
    <citation type="journal article" date="2019" name="Mol. Biol. Evol.">
        <title>Blast fungal genomes show frequent chromosomal changes, gene gains and losses, and effector gene turnover.</title>
        <authorList>
            <person name="Gomez Luciano L.B."/>
            <person name="Jason Tsai I."/>
            <person name="Chuma I."/>
            <person name="Tosa Y."/>
            <person name="Chen Y.H."/>
            <person name="Li J.Y."/>
            <person name="Li M.Y."/>
            <person name="Jade Lu M.Y."/>
            <person name="Nakayashiki H."/>
            <person name="Li W.H."/>
        </authorList>
    </citation>
    <scope>NUCLEOTIDE SEQUENCE [LARGE SCALE GENOMIC DNA]</scope>
    <source>
        <strain evidence="1">MZ5-1-6</strain>
    </source>
</reference>
<dbReference type="Proteomes" id="UP000294847">
    <property type="component" value="Chromosome 2"/>
</dbReference>
<sequence>MSGSAVRDYGNEADHDGRFSGPCRALDSPVGLSTTSMHSCLAGVCKFGRGWAGDRRYFLPREFRNAEHCTSGNPGKYLKYIAGGEDTAGNRCCATTLVACTPPIGCPSGTAQTQAPSGKKASKGIIVLVNVPLEGVALGLASSSPMPKDAIIASHKALLHIERQQSRSIDELIRCQVVYGACGLTDCWKMNTPKSIPGPGLGTVSATPAPLCSGECCTARHVLV</sequence>
<protein>
    <submittedName>
        <fullName evidence="1">Uncharacterized protein</fullName>
    </submittedName>
</protein>
<proteinExistence type="predicted"/>
<gene>
    <name evidence="1" type="ORF">PoMZ_01188</name>
</gene>
<dbReference type="EMBL" id="CP034205">
    <property type="protein sequence ID" value="QBZ56282.1"/>
    <property type="molecule type" value="Genomic_DNA"/>
</dbReference>
<name>A0A4P7N424_PYROR</name>
<evidence type="ECO:0000313" key="1">
    <source>
        <dbReference type="EMBL" id="QBZ56282.1"/>
    </source>
</evidence>
<organism evidence="1 2">
    <name type="scientific">Pyricularia oryzae</name>
    <name type="common">Rice blast fungus</name>
    <name type="synonym">Magnaporthe oryzae</name>
    <dbReference type="NCBI Taxonomy" id="318829"/>
    <lineage>
        <taxon>Eukaryota</taxon>
        <taxon>Fungi</taxon>
        <taxon>Dikarya</taxon>
        <taxon>Ascomycota</taxon>
        <taxon>Pezizomycotina</taxon>
        <taxon>Sordariomycetes</taxon>
        <taxon>Sordariomycetidae</taxon>
        <taxon>Magnaporthales</taxon>
        <taxon>Pyriculariaceae</taxon>
        <taxon>Pyricularia</taxon>
    </lineage>
</organism>
<accession>A0A4P7N424</accession>
<dbReference type="AlphaFoldDB" id="A0A4P7N424"/>
<evidence type="ECO:0000313" key="2">
    <source>
        <dbReference type="Proteomes" id="UP000294847"/>
    </source>
</evidence>